<reference evidence="2" key="1">
    <citation type="journal article" date="2020" name="Ecol. Evol.">
        <title>Genome structure and content of the rice root-knot nematode (Meloidogyne graminicola).</title>
        <authorList>
            <person name="Phan N.T."/>
            <person name="Danchin E.G.J."/>
            <person name="Klopp C."/>
            <person name="Perfus-Barbeoch L."/>
            <person name="Kozlowski D.K."/>
            <person name="Koutsovoulos G.D."/>
            <person name="Lopez-Roques C."/>
            <person name="Bouchez O."/>
            <person name="Zahm M."/>
            <person name="Besnard G."/>
            <person name="Bellafiore S."/>
        </authorList>
    </citation>
    <scope>NUCLEOTIDE SEQUENCE</scope>
    <source>
        <strain evidence="2">VN-18</strain>
    </source>
</reference>
<dbReference type="EMBL" id="JABEBT010000026">
    <property type="protein sequence ID" value="KAF7636852.1"/>
    <property type="molecule type" value="Genomic_DNA"/>
</dbReference>
<keyword evidence="3" id="KW-1185">Reference proteome</keyword>
<organism evidence="2 3">
    <name type="scientific">Meloidogyne graminicola</name>
    <dbReference type="NCBI Taxonomy" id="189291"/>
    <lineage>
        <taxon>Eukaryota</taxon>
        <taxon>Metazoa</taxon>
        <taxon>Ecdysozoa</taxon>
        <taxon>Nematoda</taxon>
        <taxon>Chromadorea</taxon>
        <taxon>Rhabditida</taxon>
        <taxon>Tylenchina</taxon>
        <taxon>Tylenchomorpha</taxon>
        <taxon>Tylenchoidea</taxon>
        <taxon>Meloidogynidae</taxon>
        <taxon>Meloidogyninae</taxon>
        <taxon>Meloidogyne</taxon>
    </lineage>
</organism>
<keyword evidence="1" id="KW-0732">Signal</keyword>
<dbReference type="AlphaFoldDB" id="A0A8S9ZT27"/>
<protein>
    <submittedName>
        <fullName evidence="2">Uncharacterized protein</fullName>
    </submittedName>
</protein>
<evidence type="ECO:0000313" key="2">
    <source>
        <dbReference type="EMBL" id="KAF7636852.1"/>
    </source>
</evidence>
<feature type="chain" id="PRO_5035946775" evidence="1">
    <location>
        <begin position="23"/>
        <end position="87"/>
    </location>
</feature>
<accession>A0A8S9ZT27</accession>
<evidence type="ECO:0000313" key="3">
    <source>
        <dbReference type="Proteomes" id="UP000605970"/>
    </source>
</evidence>
<comment type="caution">
    <text evidence="2">The sequence shown here is derived from an EMBL/GenBank/DDBJ whole genome shotgun (WGS) entry which is preliminary data.</text>
</comment>
<sequence>MNYLKINFLLLFIYFQLNLVENSSKDSTNIIKVNSPEGISIPKKKFRGQPPRPTIGELSLPKKEIKTELKTPNFPKKFRGKDEQIGI</sequence>
<proteinExistence type="predicted"/>
<feature type="signal peptide" evidence="1">
    <location>
        <begin position="1"/>
        <end position="22"/>
    </location>
</feature>
<dbReference type="Proteomes" id="UP000605970">
    <property type="component" value="Unassembled WGS sequence"/>
</dbReference>
<gene>
    <name evidence="2" type="ORF">Mgra_00003796</name>
</gene>
<evidence type="ECO:0000256" key="1">
    <source>
        <dbReference type="SAM" id="SignalP"/>
    </source>
</evidence>
<name>A0A8S9ZT27_9BILA</name>